<keyword evidence="2" id="KW-1185">Reference proteome</keyword>
<protein>
    <submittedName>
        <fullName evidence="1">Uncharacterized protein</fullName>
    </submittedName>
</protein>
<accession>A0A8X8D725</accession>
<name>A0A8X8D725_POPTO</name>
<comment type="caution">
    <text evidence="1">The sequence shown here is derived from an EMBL/GenBank/DDBJ whole genome shotgun (WGS) entry which is preliminary data.</text>
</comment>
<dbReference type="AlphaFoldDB" id="A0A8X8D725"/>
<dbReference type="EMBL" id="JAAWWB010000008">
    <property type="protein sequence ID" value="KAG6778039.1"/>
    <property type="molecule type" value="Genomic_DNA"/>
</dbReference>
<evidence type="ECO:0000313" key="1">
    <source>
        <dbReference type="EMBL" id="KAG6778039.1"/>
    </source>
</evidence>
<dbReference type="Proteomes" id="UP000886885">
    <property type="component" value="Chromosome 4D"/>
</dbReference>
<organism evidence="1 2">
    <name type="scientific">Populus tomentosa</name>
    <name type="common">Chinese white poplar</name>
    <dbReference type="NCBI Taxonomy" id="118781"/>
    <lineage>
        <taxon>Eukaryota</taxon>
        <taxon>Viridiplantae</taxon>
        <taxon>Streptophyta</taxon>
        <taxon>Embryophyta</taxon>
        <taxon>Tracheophyta</taxon>
        <taxon>Spermatophyta</taxon>
        <taxon>Magnoliopsida</taxon>
        <taxon>eudicotyledons</taxon>
        <taxon>Gunneridae</taxon>
        <taxon>Pentapetalae</taxon>
        <taxon>rosids</taxon>
        <taxon>fabids</taxon>
        <taxon>Malpighiales</taxon>
        <taxon>Salicaceae</taxon>
        <taxon>Saliceae</taxon>
        <taxon>Populus</taxon>
    </lineage>
</organism>
<evidence type="ECO:0000313" key="2">
    <source>
        <dbReference type="Proteomes" id="UP000886885"/>
    </source>
</evidence>
<sequence>MPVIQLGGKRNHPAILSNTAALPRYATIWREMLKPRMWILSSCFSTEISGPSALYALINHHPCVADVKLVFNSRELKMVVSPICPKTSLHARSNSLPSRPHPIISEFDEHISLIKTRASFLNIFI</sequence>
<proteinExistence type="predicted"/>
<gene>
    <name evidence="1" type="ORF">POTOM_017884</name>
</gene>
<reference evidence="1" key="1">
    <citation type="journal article" date="2020" name="bioRxiv">
        <title>Hybrid origin of Populus tomentosa Carr. identified through genome sequencing and phylogenomic analysis.</title>
        <authorList>
            <person name="An X."/>
            <person name="Gao K."/>
            <person name="Chen Z."/>
            <person name="Li J."/>
            <person name="Yang X."/>
            <person name="Yang X."/>
            <person name="Zhou J."/>
            <person name="Guo T."/>
            <person name="Zhao T."/>
            <person name="Huang S."/>
            <person name="Miao D."/>
            <person name="Khan W.U."/>
            <person name="Rao P."/>
            <person name="Ye M."/>
            <person name="Lei B."/>
            <person name="Liao W."/>
            <person name="Wang J."/>
            <person name="Ji L."/>
            <person name="Li Y."/>
            <person name="Guo B."/>
            <person name="Mustafa N.S."/>
            <person name="Li S."/>
            <person name="Yun Q."/>
            <person name="Keller S.R."/>
            <person name="Mao J."/>
            <person name="Zhang R."/>
            <person name="Strauss S.H."/>
        </authorList>
    </citation>
    <scope>NUCLEOTIDE SEQUENCE</scope>
    <source>
        <strain evidence="1">GM15</strain>
        <tissue evidence="1">Leaf</tissue>
    </source>
</reference>